<protein>
    <recommendedName>
        <fullName evidence="1">JmjC domain-containing protein</fullName>
    </recommendedName>
</protein>
<dbReference type="KEGG" id="ttq:NIES37_70650"/>
<dbReference type="InterPro" id="IPR014710">
    <property type="entry name" value="RmlC-like_jellyroll"/>
</dbReference>
<dbReference type="Pfam" id="PF13621">
    <property type="entry name" value="Cupin_8"/>
    <property type="match status" value="1"/>
</dbReference>
<dbReference type="EMBL" id="AP018249">
    <property type="protein sequence ID" value="BAZ03052.1"/>
    <property type="molecule type" value="Genomic_DNA"/>
</dbReference>
<evidence type="ECO:0000313" key="3">
    <source>
        <dbReference type="Proteomes" id="UP000218785"/>
    </source>
</evidence>
<proteinExistence type="predicted"/>
<keyword evidence="3" id="KW-1185">Reference proteome</keyword>
<organism evidence="2 3">
    <name type="scientific">Tolypothrix tenuis PCC 7101</name>
    <dbReference type="NCBI Taxonomy" id="231146"/>
    <lineage>
        <taxon>Bacteria</taxon>
        <taxon>Bacillati</taxon>
        <taxon>Cyanobacteriota</taxon>
        <taxon>Cyanophyceae</taxon>
        <taxon>Nostocales</taxon>
        <taxon>Tolypothrichaceae</taxon>
        <taxon>Tolypothrix</taxon>
    </lineage>
</organism>
<dbReference type="InterPro" id="IPR003347">
    <property type="entry name" value="JmjC_dom"/>
</dbReference>
<sequence length="186" mass="21998">MSKKKTTNEYYYLQQSSIKSSFPELLPDIEVPDYIEQKLFIIANLWIGTGGNISPLHYDMSENFLCQLRGRKRVLLFEPKQTSLLYPFPAHSKIPHMSQLNIDQIDSDKFPKFQKAKYIDCMLEPGEMLFIPAFWWHQVYSLDQLNIAINFWWKTNFKEYLKPNGSRLVSQIPRLIWQNIKNFAGL</sequence>
<dbReference type="SUPFAM" id="SSF51197">
    <property type="entry name" value="Clavaminate synthase-like"/>
    <property type="match status" value="1"/>
</dbReference>
<evidence type="ECO:0000313" key="2">
    <source>
        <dbReference type="EMBL" id="BAZ03052.1"/>
    </source>
</evidence>
<dbReference type="PANTHER" id="PTHR12461:SF83">
    <property type="entry name" value="JMJC DOMAIN-CONTAINING PROTEIN"/>
    <property type="match status" value="1"/>
</dbReference>
<accession>A0A1Z4NBJ4</accession>
<dbReference type="SMART" id="SM00558">
    <property type="entry name" value="JmjC"/>
    <property type="match status" value="1"/>
</dbReference>
<name>A0A1Z4NBJ4_9CYAN</name>
<gene>
    <name evidence="2" type="ORF">NIES37_70650</name>
</gene>
<dbReference type="Gene3D" id="2.60.120.10">
    <property type="entry name" value="Jelly Rolls"/>
    <property type="match status" value="1"/>
</dbReference>
<dbReference type="PROSITE" id="PS51184">
    <property type="entry name" value="JMJC"/>
    <property type="match status" value="1"/>
</dbReference>
<reference evidence="2 3" key="1">
    <citation type="submission" date="2017-06" db="EMBL/GenBank/DDBJ databases">
        <title>Genome sequencing of cyanobaciteial culture collection at National Institute for Environmental Studies (NIES).</title>
        <authorList>
            <person name="Hirose Y."/>
            <person name="Shimura Y."/>
            <person name="Fujisawa T."/>
            <person name="Nakamura Y."/>
            <person name="Kawachi M."/>
        </authorList>
    </citation>
    <scope>NUCLEOTIDE SEQUENCE [LARGE SCALE GENOMIC DNA]</scope>
    <source>
        <strain evidence="2 3">NIES-37</strain>
        <plasmid evidence="3">Plasmid1 dna</plasmid>
    </source>
</reference>
<evidence type="ECO:0000259" key="1">
    <source>
        <dbReference type="PROSITE" id="PS51184"/>
    </source>
</evidence>
<dbReference type="PANTHER" id="PTHR12461">
    <property type="entry name" value="HYPOXIA-INDUCIBLE FACTOR 1 ALPHA INHIBITOR-RELATED"/>
    <property type="match status" value="1"/>
</dbReference>
<dbReference type="Proteomes" id="UP000218785">
    <property type="component" value="Plasmid plasmid1"/>
</dbReference>
<dbReference type="InterPro" id="IPR041667">
    <property type="entry name" value="Cupin_8"/>
</dbReference>
<keyword evidence="2" id="KW-0614">Plasmid</keyword>
<feature type="domain" description="JmjC" evidence="1">
    <location>
        <begin position="20"/>
        <end position="168"/>
    </location>
</feature>
<dbReference type="AlphaFoldDB" id="A0A1Z4NBJ4"/>
<geneLocation type="plasmid" evidence="3">
    <name>Plasmid1 dna</name>
</geneLocation>